<feature type="region of interest" description="Disordered" evidence="9">
    <location>
        <begin position="42"/>
        <end position="73"/>
    </location>
</feature>
<comment type="similarity">
    <text evidence="1 8">Belongs to the beta-class carbonic anhydrase family.</text>
</comment>
<comment type="catalytic activity">
    <reaction evidence="6 8">
        <text>hydrogencarbonate + H(+) = CO2 + H2O</text>
        <dbReference type="Rhea" id="RHEA:10748"/>
        <dbReference type="ChEBI" id="CHEBI:15377"/>
        <dbReference type="ChEBI" id="CHEBI:15378"/>
        <dbReference type="ChEBI" id="CHEBI:16526"/>
        <dbReference type="ChEBI" id="CHEBI:17544"/>
        <dbReference type="EC" id="4.2.1.1"/>
    </reaction>
</comment>
<feature type="binding site" evidence="7">
    <location>
        <position position="178"/>
    </location>
    <ligand>
        <name>Zn(2+)</name>
        <dbReference type="ChEBI" id="CHEBI:29105"/>
    </ligand>
</feature>
<dbReference type="GO" id="GO:0034599">
    <property type="term" value="P:cellular response to oxidative stress"/>
    <property type="evidence" value="ECO:0007669"/>
    <property type="project" value="TreeGrafter"/>
</dbReference>
<feature type="region of interest" description="Disordered" evidence="9">
    <location>
        <begin position="1"/>
        <end position="21"/>
    </location>
</feature>
<keyword evidence="11" id="KW-1185">Reference proteome</keyword>
<reference evidence="10" key="2">
    <citation type="journal article" date="2023" name="IMA Fungus">
        <title>Comparative genomic study of the Penicillium genus elucidates a diverse pangenome and 15 lateral gene transfer events.</title>
        <authorList>
            <person name="Petersen C."/>
            <person name="Sorensen T."/>
            <person name="Nielsen M.R."/>
            <person name="Sondergaard T.E."/>
            <person name="Sorensen J.L."/>
            <person name="Fitzpatrick D.A."/>
            <person name="Frisvad J.C."/>
            <person name="Nielsen K.L."/>
        </authorList>
    </citation>
    <scope>NUCLEOTIDE SEQUENCE</scope>
    <source>
        <strain evidence="10">IBT 29495</strain>
    </source>
</reference>
<dbReference type="PANTHER" id="PTHR11002:SF76">
    <property type="entry name" value="CARBONIC ANHYDRASE"/>
    <property type="match status" value="1"/>
</dbReference>
<gene>
    <name evidence="10" type="ORF">N7463_007192</name>
</gene>
<feature type="binding site" evidence="7">
    <location>
        <position position="124"/>
    </location>
    <ligand>
        <name>Zn(2+)</name>
        <dbReference type="ChEBI" id="CHEBI:29105"/>
    </ligand>
</feature>
<dbReference type="PANTHER" id="PTHR11002">
    <property type="entry name" value="CARBONIC ANHYDRASE"/>
    <property type="match status" value="1"/>
</dbReference>
<dbReference type="GO" id="GO:0005737">
    <property type="term" value="C:cytoplasm"/>
    <property type="evidence" value="ECO:0007669"/>
    <property type="project" value="TreeGrafter"/>
</dbReference>
<dbReference type="Gene3D" id="3.40.1050.10">
    <property type="entry name" value="Carbonic anhydrase"/>
    <property type="match status" value="1"/>
</dbReference>
<dbReference type="OrthoDB" id="10248475at2759"/>
<dbReference type="SUPFAM" id="SSF53056">
    <property type="entry name" value="beta-carbonic anhydrase, cab"/>
    <property type="match status" value="1"/>
</dbReference>
<evidence type="ECO:0000313" key="11">
    <source>
        <dbReference type="Proteomes" id="UP001149954"/>
    </source>
</evidence>
<evidence type="ECO:0000256" key="5">
    <source>
        <dbReference type="ARBA" id="ARBA00023239"/>
    </source>
</evidence>
<comment type="function">
    <text evidence="8">Reversible hydration of carbon dioxide.</text>
</comment>
<feature type="compositionally biased region" description="Pro residues" evidence="9">
    <location>
        <begin position="50"/>
        <end position="60"/>
    </location>
</feature>
<reference evidence="10" key="1">
    <citation type="submission" date="2022-12" db="EMBL/GenBank/DDBJ databases">
        <authorList>
            <person name="Petersen C."/>
        </authorList>
    </citation>
    <scope>NUCLEOTIDE SEQUENCE</scope>
    <source>
        <strain evidence="10">IBT 29495</strain>
    </source>
</reference>
<sequence>MIVEGTARLTGRSGPIARAAEAPRYSPGPLVMTRSVSRATALSQRFTSPSQPPHPSPAPSNPQALTYPKTKTSNISGADLTDRYAAGLRLNKEWAAQTARDHPQLFPTLASGQKPQILWIGCSDSRCPETTFLGLEPGDVFVHRNIANVLHPGDLSSSAVVEYAVQYLRVNHVVVCGHTACGGVSAAMGNKNLGILDPWLFPLRQLRERNLKLLQSMPAGEAASRLAELNVREGLNLIKQKSVVLNAIRERGLQVHGLIYDVGSGVLSELDTEDSEEVIRARLTAFQTE</sequence>
<dbReference type="CDD" id="cd00883">
    <property type="entry name" value="beta_CA_cladeA"/>
    <property type="match status" value="1"/>
</dbReference>
<name>A0A9X0C6S5_9EURO</name>
<dbReference type="GO" id="GO:0004089">
    <property type="term" value="F:carbonate dehydratase activity"/>
    <property type="evidence" value="ECO:0007669"/>
    <property type="project" value="UniProtKB-UniRule"/>
</dbReference>
<feature type="binding site" evidence="7">
    <location>
        <position position="181"/>
    </location>
    <ligand>
        <name>Zn(2+)</name>
        <dbReference type="ChEBI" id="CHEBI:29105"/>
    </ligand>
</feature>
<dbReference type="GO" id="GO:0015976">
    <property type="term" value="P:carbon utilization"/>
    <property type="evidence" value="ECO:0007669"/>
    <property type="project" value="InterPro"/>
</dbReference>
<evidence type="ECO:0000256" key="1">
    <source>
        <dbReference type="ARBA" id="ARBA00006217"/>
    </source>
</evidence>
<accession>A0A9X0C6S5</accession>
<dbReference type="EMBL" id="JAPWDS010000003">
    <property type="protein sequence ID" value="KAJ5504318.1"/>
    <property type="molecule type" value="Genomic_DNA"/>
</dbReference>
<dbReference type="InterPro" id="IPR015892">
    <property type="entry name" value="Carbonic_anhydrase_CS"/>
</dbReference>
<comment type="cofactor">
    <cofactor evidence="7">
        <name>Zn(2+)</name>
        <dbReference type="ChEBI" id="CHEBI:29105"/>
    </cofactor>
    <text evidence="7">Binds 1 zinc ion per subunit.</text>
</comment>
<feature type="binding site" evidence="7">
    <location>
        <position position="122"/>
    </location>
    <ligand>
        <name>Zn(2+)</name>
        <dbReference type="ChEBI" id="CHEBI:29105"/>
    </ligand>
</feature>
<evidence type="ECO:0000256" key="2">
    <source>
        <dbReference type="ARBA" id="ARBA00012925"/>
    </source>
</evidence>
<comment type="caution">
    <text evidence="10">The sequence shown here is derived from an EMBL/GenBank/DDBJ whole genome shotgun (WGS) entry which is preliminary data.</text>
</comment>
<organism evidence="10 11">
    <name type="scientific">Penicillium fimorum</name>
    <dbReference type="NCBI Taxonomy" id="1882269"/>
    <lineage>
        <taxon>Eukaryota</taxon>
        <taxon>Fungi</taxon>
        <taxon>Dikarya</taxon>
        <taxon>Ascomycota</taxon>
        <taxon>Pezizomycotina</taxon>
        <taxon>Eurotiomycetes</taxon>
        <taxon>Eurotiomycetidae</taxon>
        <taxon>Eurotiales</taxon>
        <taxon>Aspergillaceae</taxon>
        <taxon>Penicillium</taxon>
    </lineage>
</organism>
<evidence type="ECO:0000256" key="6">
    <source>
        <dbReference type="ARBA" id="ARBA00048348"/>
    </source>
</evidence>
<dbReference type="Proteomes" id="UP001149954">
    <property type="component" value="Unassembled WGS sequence"/>
</dbReference>
<dbReference type="SMART" id="SM00947">
    <property type="entry name" value="Pro_CA"/>
    <property type="match status" value="1"/>
</dbReference>
<dbReference type="PROSITE" id="PS00705">
    <property type="entry name" value="PROK_CO2_ANHYDRASE_2"/>
    <property type="match status" value="1"/>
</dbReference>
<proteinExistence type="inferred from homology"/>
<dbReference type="InterPro" id="IPR001765">
    <property type="entry name" value="Carbonic_anhydrase"/>
</dbReference>
<dbReference type="GO" id="GO:0071244">
    <property type="term" value="P:cellular response to carbon dioxide"/>
    <property type="evidence" value="ECO:0007669"/>
    <property type="project" value="TreeGrafter"/>
</dbReference>
<protein>
    <recommendedName>
        <fullName evidence="2 8">Carbonic anhydrase</fullName>
        <ecNumber evidence="2 8">4.2.1.1</ecNumber>
    </recommendedName>
    <alternativeName>
        <fullName evidence="8">Carbonate dehydratase</fullName>
    </alternativeName>
</protein>
<evidence type="ECO:0000256" key="4">
    <source>
        <dbReference type="ARBA" id="ARBA00022833"/>
    </source>
</evidence>
<dbReference type="Pfam" id="PF00484">
    <property type="entry name" value="Pro_CA"/>
    <property type="match status" value="1"/>
</dbReference>
<evidence type="ECO:0000256" key="8">
    <source>
        <dbReference type="RuleBase" id="RU003956"/>
    </source>
</evidence>
<keyword evidence="3 7" id="KW-0479">Metal-binding</keyword>
<keyword evidence="5 8" id="KW-0456">Lyase</keyword>
<evidence type="ECO:0000256" key="9">
    <source>
        <dbReference type="SAM" id="MobiDB-lite"/>
    </source>
</evidence>
<evidence type="ECO:0000313" key="10">
    <source>
        <dbReference type="EMBL" id="KAJ5504318.1"/>
    </source>
</evidence>
<keyword evidence="4 7" id="KW-0862">Zinc</keyword>
<evidence type="ECO:0000256" key="3">
    <source>
        <dbReference type="ARBA" id="ARBA00022723"/>
    </source>
</evidence>
<dbReference type="EC" id="4.2.1.1" evidence="2 8"/>
<evidence type="ECO:0000256" key="7">
    <source>
        <dbReference type="PIRSR" id="PIRSR601765-1"/>
    </source>
</evidence>
<dbReference type="GO" id="GO:0008270">
    <property type="term" value="F:zinc ion binding"/>
    <property type="evidence" value="ECO:0007669"/>
    <property type="project" value="UniProtKB-UniRule"/>
</dbReference>
<dbReference type="AlphaFoldDB" id="A0A9X0C6S5"/>
<dbReference type="InterPro" id="IPR036874">
    <property type="entry name" value="Carbonic_anhydrase_sf"/>
</dbReference>